<dbReference type="GO" id="GO:0030154">
    <property type="term" value="P:cell differentiation"/>
    <property type="evidence" value="ECO:0007669"/>
    <property type="project" value="UniProtKB-KW"/>
</dbReference>
<evidence type="ECO:0000256" key="9">
    <source>
        <dbReference type="ARBA" id="ARBA00022737"/>
    </source>
</evidence>
<keyword evidence="4" id="KW-0963">Cytoplasm</keyword>
<dbReference type="Proteomes" id="UP000693946">
    <property type="component" value="Unassembled WGS sequence"/>
</dbReference>
<evidence type="ECO:0000256" key="4">
    <source>
        <dbReference type="ARBA" id="ARBA00022490"/>
    </source>
</evidence>
<dbReference type="GO" id="GO:0005634">
    <property type="term" value="C:nucleus"/>
    <property type="evidence" value="ECO:0007669"/>
    <property type="project" value="UniProtKB-SubCell"/>
</dbReference>
<dbReference type="CDD" id="cd00070">
    <property type="entry name" value="GLECT"/>
    <property type="match status" value="1"/>
</dbReference>
<dbReference type="GO" id="GO:0030593">
    <property type="term" value="P:neutrophil chemotaxis"/>
    <property type="evidence" value="ECO:0007669"/>
    <property type="project" value="TreeGrafter"/>
</dbReference>
<comment type="caution">
    <text evidence="17">The sequence shown here is derived from an EMBL/GenBank/DDBJ whole genome shotgun (WGS) entry which is preliminary data.</text>
</comment>
<feature type="domain" description="Galectin" evidence="16">
    <location>
        <begin position="88"/>
        <end position="219"/>
    </location>
</feature>
<feature type="compositionally biased region" description="Gly residues" evidence="15">
    <location>
        <begin position="23"/>
        <end position="36"/>
    </location>
</feature>
<dbReference type="GO" id="GO:0019863">
    <property type="term" value="F:IgE binding"/>
    <property type="evidence" value="ECO:0007669"/>
    <property type="project" value="TreeGrafter"/>
</dbReference>
<keyword evidence="12" id="KW-1015">Disulfide bond</keyword>
<dbReference type="AlphaFoldDB" id="A0AAV6PGJ8"/>
<evidence type="ECO:0000256" key="3">
    <source>
        <dbReference type="ARBA" id="ARBA00004613"/>
    </source>
</evidence>
<dbReference type="GO" id="GO:0045087">
    <property type="term" value="P:innate immune response"/>
    <property type="evidence" value="ECO:0007669"/>
    <property type="project" value="UniProtKB-KW"/>
</dbReference>
<dbReference type="GO" id="GO:2001237">
    <property type="term" value="P:negative regulation of extrinsic apoptotic signaling pathway"/>
    <property type="evidence" value="ECO:0007669"/>
    <property type="project" value="TreeGrafter"/>
</dbReference>
<keyword evidence="18" id="KW-1185">Reference proteome</keyword>
<evidence type="ECO:0000256" key="15">
    <source>
        <dbReference type="SAM" id="MobiDB-lite"/>
    </source>
</evidence>
<dbReference type="GO" id="GO:0043236">
    <property type="term" value="F:laminin binding"/>
    <property type="evidence" value="ECO:0007669"/>
    <property type="project" value="TreeGrafter"/>
</dbReference>
<proteinExistence type="predicted"/>
<evidence type="ECO:0000313" key="18">
    <source>
        <dbReference type="Proteomes" id="UP000693946"/>
    </source>
</evidence>
<gene>
    <name evidence="17" type="ORF">JOB18_028520</name>
</gene>
<dbReference type="GO" id="GO:0002548">
    <property type="term" value="P:monocyte chemotaxis"/>
    <property type="evidence" value="ECO:0007669"/>
    <property type="project" value="TreeGrafter"/>
</dbReference>
<dbReference type="GO" id="GO:0005737">
    <property type="term" value="C:cytoplasm"/>
    <property type="evidence" value="ECO:0007669"/>
    <property type="project" value="UniProtKB-SubCell"/>
</dbReference>
<evidence type="ECO:0000313" key="17">
    <source>
        <dbReference type="EMBL" id="KAG7464345.1"/>
    </source>
</evidence>
<evidence type="ECO:0000256" key="12">
    <source>
        <dbReference type="ARBA" id="ARBA00023157"/>
    </source>
</evidence>
<feature type="region of interest" description="Disordered" evidence="15">
    <location>
        <begin position="1"/>
        <end position="82"/>
    </location>
</feature>
<keyword evidence="7" id="KW-0399">Innate immunity</keyword>
<dbReference type="FunFam" id="2.60.120.200:FF:000023">
    <property type="entry name" value="Galectin"/>
    <property type="match status" value="1"/>
</dbReference>
<keyword evidence="11" id="KW-0391">Immunity</keyword>
<evidence type="ECO:0000256" key="1">
    <source>
        <dbReference type="ARBA" id="ARBA00004123"/>
    </source>
</evidence>
<evidence type="ECO:0000256" key="5">
    <source>
        <dbReference type="ARBA" id="ARBA00022525"/>
    </source>
</evidence>
<evidence type="ECO:0000256" key="13">
    <source>
        <dbReference type="ARBA" id="ARBA00023242"/>
    </source>
</evidence>
<evidence type="ECO:0000259" key="16">
    <source>
        <dbReference type="PROSITE" id="PS51304"/>
    </source>
</evidence>
<dbReference type="GO" id="GO:0048245">
    <property type="term" value="P:eosinophil chemotaxis"/>
    <property type="evidence" value="ECO:0007669"/>
    <property type="project" value="TreeGrafter"/>
</dbReference>
<dbReference type="GO" id="GO:0048030">
    <property type="term" value="F:disaccharide binding"/>
    <property type="evidence" value="ECO:0007669"/>
    <property type="project" value="TreeGrafter"/>
</dbReference>
<reference evidence="17 18" key="1">
    <citation type="journal article" date="2021" name="Sci. Rep.">
        <title>Chromosome anchoring in Senegalese sole (Solea senegalensis) reveals sex-associated markers and genome rearrangements in flatfish.</title>
        <authorList>
            <person name="Guerrero-Cozar I."/>
            <person name="Gomez-Garrido J."/>
            <person name="Berbel C."/>
            <person name="Martinez-Blanch J.F."/>
            <person name="Alioto T."/>
            <person name="Claros M.G."/>
            <person name="Gagnaire P.A."/>
            <person name="Manchado M."/>
        </authorList>
    </citation>
    <scope>NUCLEOTIDE SEQUENCE [LARGE SCALE GENOMIC DNA]</scope>
    <source>
        <strain evidence="17">Sse05_10M</strain>
    </source>
</reference>
<dbReference type="GO" id="GO:0001772">
    <property type="term" value="C:immunological synapse"/>
    <property type="evidence" value="ECO:0007669"/>
    <property type="project" value="TreeGrafter"/>
</dbReference>
<keyword evidence="5" id="KW-0964">Secreted</keyword>
<dbReference type="InterPro" id="IPR044156">
    <property type="entry name" value="Galectin-like"/>
</dbReference>
<keyword evidence="10" id="KW-0221">Differentiation</keyword>
<dbReference type="Pfam" id="PF00337">
    <property type="entry name" value="Gal-bind_lectin"/>
    <property type="match status" value="1"/>
</dbReference>
<dbReference type="InterPro" id="IPR001079">
    <property type="entry name" value="Galectin_CRD"/>
</dbReference>
<comment type="subcellular location">
    <subcellularLocation>
        <location evidence="2">Cytoplasm</location>
    </subcellularLocation>
    <subcellularLocation>
        <location evidence="1">Nucleus</location>
    </subcellularLocation>
    <subcellularLocation>
        <location evidence="3">Secreted</location>
    </subcellularLocation>
</comment>
<keyword evidence="6" id="KW-0597">Phosphoprotein</keyword>
<evidence type="ECO:0000256" key="10">
    <source>
        <dbReference type="ARBA" id="ARBA00022782"/>
    </source>
</evidence>
<evidence type="ECO:0000256" key="14">
    <source>
        <dbReference type="RuleBase" id="RU102079"/>
    </source>
</evidence>
<dbReference type="GO" id="GO:0050918">
    <property type="term" value="P:positive chemotaxis"/>
    <property type="evidence" value="ECO:0007669"/>
    <property type="project" value="TreeGrafter"/>
</dbReference>
<keyword evidence="13" id="KW-0539">Nucleus</keyword>
<dbReference type="EMBL" id="JAGKHQ010000791">
    <property type="protein sequence ID" value="KAG7464345.1"/>
    <property type="molecule type" value="Genomic_DNA"/>
</dbReference>
<evidence type="ECO:0000256" key="7">
    <source>
        <dbReference type="ARBA" id="ARBA00022588"/>
    </source>
</evidence>
<feature type="compositionally biased region" description="Low complexity" evidence="15">
    <location>
        <begin position="43"/>
        <end position="80"/>
    </location>
</feature>
<dbReference type="GO" id="GO:0048246">
    <property type="term" value="P:macrophage chemotaxis"/>
    <property type="evidence" value="ECO:0007669"/>
    <property type="project" value="TreeGrafter"/>
</dbReference>
<dbReference type="SMART" id="SM00276">
    <property type="entry name" value="GLECT"/>
    <property type="match status" value="1"/>
</dbReference>
<evidence type="ECO:0000256" key="11">
    <source>
        <dbReference type="ARBA" id="ARBA00022859"/>
    </source>
</evidence>
<dbReference type="PANTHER" id="PTHR11346:SF26">
    <property type="entry name" value="GALECTIN-3"/>
    <property type="match status" value="1"/>
</dbReference>
<feature type="compositionally biased region" description="Polar residues" evidence="15">
    <location>
        <begin position="1"/>
        <end position="18"/>
    </location>
</feature>
<evidence type="ECO:0000256" key="2">
    <source>
        <dbReference type="ARBA" id="ARBA00004496"/>
    </source>
</evidence>
<keyword evidence="8 14" id="KW-0430">Lectin</keyword>
<organism evidence="17 18">
    <name type="scientific">Solea senegalensis</name>
    <name type="common">Senegalese sole</name>
    <dbReference type="NCBI Taxonomy" id="28829"/>
    <lineage>
        <taxon>Eukaryota</taxon>
        <taxon>Metazoa</taxon>
        <taxon>Chordata</taxon>
        <taxon>Craniata</taxon>
        <taxon>Vertebrata</taxon>
        <taxon>Euteleostomi</taxon>
        <taxon>Actinopterygii</taxon>
        <taxon>Neopterygii</taxon>
        <taxon>Teleostei</taxon>
        <taxon>Neoteleostei</taxon>
        <taxon>Acanthomorphata</taxon>
        <taxon>Carangaria</taxon>
        <taxon>Pleuronectiformes</taxon>
        <taxon>Pleuronectoidei</taxon>
        <taxon>Soleidae</taxon>
        <taxon>Solea</taxon>
    </lineage>
</organism>
<dbReference type="PROSITE" id="PS51304">
    <property type="entry name" value="GALECTIN"/>
    <property type="match status" value="1"/>
</dbReference>
<dbReference type="PANTHER" id="PTHR11346">
    <property type="entry name" value="GALECTIN"/>
    <property type="match status" value="1"/>
</dbReference>
<keyword evidence="9" id="KW-0677">Repeat</keyword>
<protein>
    <recommendedName>
        <fullName evidence="14">Galectin</fullName>
    </recommendedName>
</protein>
<evidence type="ECO:0000256" key="6">
    <source>
        <dbReference type="ARBA" id="ARBA00022553"/>
    </source>
</evidence>
<name>A0AAV6PGJ8_SOLSE</name>
<dbReference type="GO" id="GO:0090280">
    <property type="term" value="P:positive regulation of calcium ion import"/>
    <property type="evidence" value="ECO:0007669"/>
    <property type="project" value="TreeGrafter"/>
</dbReference>
<dbReference type="SMART" id="SM00908">
    <property type="entry name" value="Gal-bind_lectin"/>
    <property type="match status" value="1"/>
</dbReference>
<dbReference type="GO" id="GO:0045806">
    <property type="term" value="P:negative regulation of endocytosis"/>
    <property type="evidence" value="ECO:0007669"/>
    <property type="project" value="TreeGrafter"/>
</dbReference>
<evidence type="ECO:0000256" key="8">
    <source>
        <dbReference type="ARBA" id="ARBA00022734"/>
    </source>
</evidence>
<accession>A0AAV6PGJ8</accession>
<dbReference type="GO" id="GO:0005615">
    <property type="term" value="C:extracellular space"/>
    <property type="evidence" value="ECO:0007669"/>
    <property type="project" value="TreeGrafter"/>
</dbReference>
<sequence length="222" mass="23916">MWPQNNNPTWPANPSDNPTWPGSGSGDGGVWPGGNQGPPAWPSQPSQPGGSGPAPASSWPSQPGGSGPAPASSWPSQPGANQQSVAVPYTHSLNGVHNKLMIIINGVIKAKPNMFTVDMYAGEDVAFHFNPRFNERGQKVIVRNSCIRGKWGAEERELANFPFSPGQSFEMKILCTNGEFKVAVNGSHLLEFKHRLKNLNSIRSFGIFNDVTLTSVRTETLP</sequence>